<evidence type="ECO:0000313" key="2">
    <source>
        <dbReference type="Proteomes" id="UP000053097"/>
    </source>
</evidence>
<sequence length="101" mass="11424">RLKRVQQRSARLMKTGRYSRQLYTGLGLFRKSRVDGSHNSSLRSLALPPPEPPLPLDFLTISLPSYGHQHGLPRDQAVCARSKSMQITNEGVLVQRYPNEP</sequence>
<accession>A0A026X3K4</accession>
<organism evidence="1 2">
    <name type="scientific">Ooceraea biroi</name>
    <name type="common">Clonal raider ant</name>
    <name type="synonym">Cerapachys biroi</name>
    <dbReference type="NCBI Taxonomy" id="2015173"/>
    <lineage>
        <taxon>Eukaryota</taxon>
        <taxon>Metazoa</taxon>
        <taxon>Ecdysozoa</taxon>
        <taxon>Arthropoda</taxon>
        <taxon>Hexapoda</taxon>
        <taxon>Insecta</taxon>
        <taxon>Pterygota</taxon>
        <taxon>Neoptera</taxon>
        <taxon>Endopterygota</taxon>
        <taxon>Hymenoptera</taxon>
        <taxon>Apocrita</taxon>
        <taxon>Aculeata</taxon>
        <taxon>Formicoidea</taxon>
        <taxon>Formicidae</taxon>
        <taxon>Dorylinae</taxon>
        <taxon>Ooceraea</taxon>
    </lineage>
</organism>
<proteinExistence type="predicted"/>
<reference evidence="1 2" key="1">
    <citation type="journal article" date="2014" name="Curr. Biol.">
        <title>The genome of the clonal raider ant Cerapachys biroi.</title>
        <authorList>
            <person name="Oxley P.R."/>
            <person name="Ji L."/>
            <person name="Fetter-Pruneda I."/>
            <person name="McKenzie S.K."/>
            <person name="Li C."/>
            <person name="Hu H."/>
            <person name="Zhang G."/>
            <person name="Kronauer D.J."/>
        </authorList>
    </citation>
    <scope>NUCLEOTIDE SEQUENCE [LARGE SCALE GENOMIC DNA]</scope>
</reference>
<dbReference type="EMBL" id="KK107013">
    <property type="protein sequence ID" value="EZA62890.1"/>
    <property type="molecule type" value="Genomic_DNA"/>
</dbReference>
<keyword evidence="2" id="KW-1185">Reference proteome</keyword>
<dbReference type="AlphaFoldDB" id="A0A026X3K4"/>
<dbReference type="Proteomes" id="UP000053097">
    <property type="component" value="Unassembled WGS sequence"/>
</dbReference>
<protein>
    <submittedName>
        <fullName evidence="1">Uncharacterized protein</fullName>
    </submittedName>
</protein>
<name>A0A026X3K4_OOCBI</name>
<feature type="non-terminal residue" evidence="1">
    <location>
        <position position="1"/>
    </location>
</feature>
<gene>
    <name evidence="1" type="ORF">X777_04599</name>
</gene>
<evidence type="ECO:0000313" key="1">
    <source>
        <dbReference type="EMBL" id="EZA62890.1"/>
    </source>
</evidence>